<dbReference type="CDD" id="cd00303">
    <property type="entry name" value="retropepsin_like"/>
    <property type="match status" value="1"/>
</dbReference>
<evidence type="ECO:0000313" key="2">
    <source>
        <dbReference type="EMBL" id="ODM87229.1"/>
    </source>
</evidence>
<dbReference type="AlphaFoldDB" id="A0A1D2M2N2"/>
<dbReference type="InterPro" id="IPR001969">
    <property type="entry name" value="Aspartic_peptidase_AS"/>
</dbReference>
<reference evidence="2 3" key="1">
    <citation type="journal article" date="2016" name="Genome Biol. Evol.">
        <title>Gene Family Evolution Reflects Adaptation to Soil Environmental Stressors in the Genome of the Collembolan Orchesella cincta.</title>
        <authorList>
            <person name="Faddeeva-Vakhrusheva A."/>
            <person name="Derks M.F."/>
            <person name="Anvar S.Y."/>
            <person name="Agamennone V."/>
            <person name="Suring W."/>
            <person name="Smit S."/>
            <person name="van Straalen N.M."/>
            <person name="Roelofs D."/>
        </authorList>
    </citation>
    <scope>NUCLEOTIDE SEQUENCE [LARGE SCALE GENOMIC DNA]</scope>
    <source>
        <tissue evidence="2">Mixed pool</tissue>
    </source>
</reference>
<sequence length="1029" mass="116824">MDKQVAKQGALKGQFTRLRNTINDPTKPLDAHKIVVHLEKLNELWTKAETLHEKIIDLCPAAAAVSVSSSSSLPNRRVKLPAIELPSFDGNYDQWTSFYDLFTATIDSDSSLLDSEKLKYLKHSVKGDAEKLIRSLTQLLDTTNECLATLRVHGRPTEHWDDVIIYFLQEKFDKETRRHWAMTLTGTKLPTYDDLSTFIEKHIRGLHASTSNQPVIQTHQQRSSHQRRVTTTHYGNVEPKCGICHSDHPIFKCERFNSATVQQRIDLVKKSNLCFNCLRPDHRKPDCNSKSRCKKCKKQHHTSLHIASRSDIPQPLGNDNNGTNAAAGGRSLSTNLAASEYDENQVLLSTAIVKIKDQYGTDQFCRLLLDSGSQATLISENCMNRLGLQRRHSSIRITGITSSSESARGEASMRLYSTVNNKIIDITALVLPRVTGIQPKFECPQREWEHTRGLTLADPLFHKPDSVDILLGADYLSDVWLQGMVNGHSGTPLAQNTIFGWVISGRVSLRPGPSVSINIVETDTDKILRRFWEVEELPWKSTNYNRRKCEEHFRETHSRDDTGRFIVELPFNEKTSQLGYSKQLAVNRLKQVERRLASQPEKRKEYNKFMFEYENLGHMELIPDSESGERVGKTHYLPHHFVLKLDSTTTKFRVVFDGSARSNTGVSLNDCLLVGPVLQDDVLPTHPMARVPSSNQRIPTSNYNLRNSLCSLRINKMPQEVGKENLIKHPEAAQVITEDTFVDDILSGSSTVKDAIFLQQELTEVLSQAQLSLSKWASNSEEFMKSIPSTSEKSSPREALKKPTKRQLLSELAKVFDPLGFHTHSPSVPRCFFKRSGNLKKSIWCLYLPQVQMLQWRLCKPIHHLQIQGSSHQAAIPPEIGTLWCLDVCSTPYERYDINETYLLTSWMDRLNNSASLDSGFLRTLEGVLGNRVAKIQRLLPSEQWRHVCSADNPADLCSRGVSAEELKQSILWWTGPSWLIEEQLPATRSLPEVTGDMEERMKQVLVSQVITDSTLFERFSSWRKLKRA</sequence>
<evidence type="ECO:0000256" key="1">
    <source>
        <dbReference type="SAM" id="MobiDB-lite"/>
    </source>
</evidence>
<dbReference type="OMA" id="YERYDIN"/>
<dbReference type="Pfam" id="PF13650">
    <property type="entry name" value="Asp_protease_2"/>
    <property type="match status" value="1"/>
</dbReference>
<feature type="region of interest" description="Disordered" evidence="1">
    <location>
        <begin position="785"/>
        <end position="804"/>
    </location>
</feature>
<dbReference type="OrthoDB" id="7280806at2759"/>
<dbReference type="Proteomes" id="UP000094527">
    <property type="component" value="Unassembled WGS sequence"/>
</dbReference>
<gene>
    <name evidence="2" type="ORF">Ocin01_19453</name>
</gene>
<protein>
    <submittedName>
        <fullName evidence="2">Uncharacterized protein</fullName>
    </submittedName>
</protein>
<organism evidence="2 3">
    <name type="scientific">Orchesella cincta</name>
    <name type="common">Springtail</name>
    <name type="synonym">Podura cincta</name>
    <dbReference type="NCBI Taxonomy" id="48709"/>
    <lineage>
        <taxon>Eukaryota</taxon>
        <taxon>Metazoa</taxon>
        <taxon>Ecdysozoa</taxon>
        <taxon>Arthropoda</taxon>
        <taxon>Hexapoda</taxon>
        <taxon>Collembola</taxon>
        <taxon>Entomobryomorpha</taxon>
        <taxon>Entomobryoidea</taxon>
        <taxon>Orchesellidae</taxon>
        <taxon>Orchesellinae</taxon>
        <taxon>Orchesella</taxon>
    </lineage>
</organism>
<dbReference type="PANTHER" id="PTHR47331:SF5">
    <property type="entry name" value="RIBONUCLEASE H"/>
    <property type="match status" value="1"/>
</dbReference>
<dbReference type="PANTHER" id="PTHR47331">
    <property type="entry name" value="PHD-TYPE DOMAIN-CONTAINING PROTEIN"/>
    <property type="match status" value="1"/>
</dbReference>
<dbReference type="InterPro" id="IPR021109">
    <property type="entry name" value="Peptidase_aspartic_dom_sf"/>
</dbReference>
<dbReference type="Pfam" id="PF03564">
    <property type="entry name" value="DUF1759"/>
    <property type="match status" value="1"/>
</dbReference>
<accession>A0A1D2M2N2</accession>
<dbReference type="InterPro" id="IPR005312">
    <property type="entry name" value="DUF1759"/>
</dbReference>
<evidence type="ECO:0000313" key="3">
    <source>
        <dbReference type="Proteomes" id="UP000094527"/>
    </source>
</evidence>
<feature type="compositionally biased region" description="Low complexity" evidence="1">
    <location>
        <begin position="317"/>
        <end position="327"/>
    </location>
</feature>
<dbReference type="Gene3D" id="2.40.70.10">
    <property type="entry name" value="Acid Proteases"/>
    <property type="match status" value="1"/>
</dbReference>
<proteinExistence type="predicted"/>
<dbReference type="STRING" id="48709.A0A1D2M2N2"/>
<dbReference type="PROSITE" id="PS00141">
    <property type="entry name" value="ASP_PROTEASE"/>
    <property type="match status" value="1"/>
</dbReference>
<dbReference type="GO" id="GO:0006508">
    <property type="term" value="P:proteolysis"/>
    <property type="evidence" value="ECO:0007669"/>
    <property type="project" value="InterPro"/>
</dbReference>
<keyword evidence="3" id="KW-1185">Reference proteome</keyword>
<dbReference type="GO" id="GO:0004190">
    <property type="term" value="F:aspartic-type endopeptidase activity"/>
    <property type="evidence" value="ECO:0007669"/>
    <property type="project" value="InterPro"/>
</dbReference>
<name>A0A1D2M2N2_ORCCI</name>
<comment type="caution">
    <text evidence="2">The sequence shown here is derived from an EMBL/GenBank/DDBJ whole genome shotgun (WGS) entry which is preliminary data.</text>
</comment>
<feature type="region of interest" description="Disordered" evidence="1">
    <location>
        <begin position="304"/>
        <end position="327"/>
    </location>
</feature>
<dbReference type="EMBL" id="LJIJ01005839">
    <property type="protein sequence ID" value="ODM87229.1"/>
    <property type="molecule type" value="Genomic_DNA"/>
</dbReference>